<reference evidence="3" key="1">
    <citation type="journal article" date="2019" name="Int. J. Syst. Evol. Microbiol.">
        <title>The Global Catalogue of Microorganisms (GCM) 10K type strain sequencing project: providing services to taxonomists for standard genome sequencing and annotation.</title>
        <authorList>
            <consortium name="The Broad Institute Genomics Platform"/>
            <consortium name="The Broad Institute Genome Sequencing Center for Infectious Disease"/>
            <person name="Wu L."/>
            <person name="Ma J."/>
        </authorList>
    </citation>
    <scope>NUCLEOTIDE SEQUENCE [LARGE SCALE GENOMIC DNA]</scope>
    <source>
        <strain evidence="3">CGMCC 1.10759</strain>
    </source>
</reference>
<dbReference type="RefSeq" id="WP_380604133.1">
    <property type="nucleotide sequence ID" value="NZ_JBHSDU010000015.1"/>
</dbReference>
<dbReference type="EMBL" id="JBHSDU010000015">
    <property type="protein sequence ID" value="MFC4313638.1"/>
    <property type="molecule type" value="Genomic_DNA"/>
</dbReference>
<sequence length="202" mass="21928">MRNNKLAIILLMGVAGSAAAQTSDKPGDIPSTNSHEIDVALSNDTLQLKYIGSGNKVGVSNSRFSGAFFLSENRDIVLSAGLVFPVDFNFGRLSVLIGPQAYAALLNEENNDVMALSLGAELRFVLDKDLDFAIAGWGYYAPDILTFGSADKLTDLGVQAEIPLSKQMKGFAGFRWFEFDLTQGQGKNKLQDELYVGLGYRF</sequence>
<organism evidence="2 3">
    <name type="scientific">Steroidobacter flavus</name>
    <dbReference type="NCBI Taxonomy" id="1842136"/>
    <lineage>
        <taxon>Bacteria</taxon>
        <taxon>Pseudomonadati</taxon>
        <taxon>Pseudomonadota</taxon>
        <taxon>Gammaproteobacteria</taxon>
        <taxon>Steroidobacterales</taxon>
        <taxon>Steroidobacteraceae</taxon>
        <taxon>Steroidobacter</taxon>
    </lineage>
</organism>
<proteinExistence type="predicted"/>
<feature type="chain" id="PRO_5046045410" evidence="1">
    <location>
        <begin position="21"/>
        <end position="202"/>
    </location>
</feature>
<protein>
    <submittedName>
        <fullName evidence="2">YfaZ family outer membrane protein</fullName>
    </submittedName>
</protein>
<dbReference type="Pfam" id="PF07437">
    <property type="entry name" value="YfaZ"/>
    <property type="match status" value="1"/>
</dbReference>
<accession>A0ABV8T3V9</accession>
<gene>
    <name evidence="2" type="ORF">ACFPN2_31485</name>
</gene>
<keyword evidence="3" id="KW-1185">Reference proteome</keyword>
<evidence type="ECO:0000256" key="1">
    <source>
        <dbReference type="SAM" id="SignalP"/>
    </source>
</evidence>
<keyword evidence="1" id="KW-0732">Signal</keyword>
<feature type="signal peptide" evidence="1">
    <location>
        <begin position="1"/>
        <end position="20"/>
    </location>
</feature>
<name>A0ABV8T3V9_9GAMM</name>
<evidence type="ECO:0000313" key="2">
    <source>
        <dbReference type="EMBL" id="MFC4313638.1"/>
    </source>
</evidence>
<comment type="caution">
    <text evidence="2">The sequence shown here is derived from an EMBL/GenBank/DDBJ whole genome shotgun (WGS) entry which is preliminary data.</text>
</comment>
<dbReference type="InterPro" id="IPR009998">
    <property type="entry name" value="YfaZ"/>
</dbReference>
<evidence type="ECO:0000313" key="3">
    <source>
        <dbReference type="Proteomes" id="UP001595904"/>
    </source>
</evidence>
<dbReference type="Proteomes" id="UP001595904">
    <property type="component" value="Unassembled WGS sequence"/>
</dbReference>